<dbReference type="Proteomes" id="UP001321186">
    <property type="component" value="Unassembled WGS sequence"/>
</dbReference>
<proteinExistence type="predicted"/>
<evidence type="ECO:0000313" key="2">
    <source>
        <dbReference type="EMBL" id="MCZ2474848.1"/>
    </source>
</evidence>
<comment type="caution">
    <text evidence="2">The sequence shown here is derived from an EMBL/GenBank/DDBJ whole genome shotgun (WGS) entry which is preliminary data.</text>
</comment>
<keyword evidence="1" id="KW-0472">Membrane</keyword>
<accession>A0ABT4JG07</accession>
<evidence type="ECO:0000256" key="1">
    <source>
        <dbReference type="SAM" id="Phobius"/>
    </source>
</evidence>
<feature type="transmembrane region" description="Helical" evidence="1">
    <location>
        <begin position="9"/>
        <end position="31"/>
    </location>
</feature>
<keyword evidence="1" id="KW-0812">Transmembrane</keyword>
<feature type="transmembrane region" description="Helical" evidence="1">
    <location>
        <begin position="51"/>
        <end position="72"/>
    </location>
</feature>
<dbReference type="EMBL" id="JAANOH010000002">
    <property type="protein sequence ID" value="MCZ2474848.1"/>
    <property type="molecule type" value="Genomic_DNA"/>
</dbReference>
<dbReference type="Pfam" id="PF11196">
    <property type="entry name" value="DUF2834"/>
    <property type="match status" value="1"/>
</dbReference>
<dbReference type="InterPro" id="IPR021362">
    <property type="entry name" value="DUF2834"/>
</dbReference>
<name>A0ABT4JG07_9BACT</name>
<evidence type="ECO:0000313" key="3">
    <source>
        <dbReference type="Proteomes" id="UP001321186"/>
    </source>
</evidence>
<keyword evidence="1" id="KW-1133">Transmembrane helix</keyword>
<dbReference type="RefSeq" id="WP_269009782.1">
    <property type="nucleotide sequence ID" value="NZ_JAANOH010000002.1"/>
</dbReference>
<gene>
    <name evidence="2" type="ORF">G9H61_05285</name>
</gene>
<feature type="transmembrane region" description="Helical" evidence="1">
    <location>
        <begin position="84"/>
        <end position="105"/>
    </location>
</feature>
<protein>
    <submittedName>
        <fullName evidence="2">DUF2834 domain-containing protein</fullName>
    </submittedName>
</protein>
<keyword evidence="3" id="KW-1185">Reference proteome</keyword>
<sequence>MKPLPTNIAYFYLFLSIVGGSLTFYFVWLGIQEQNGNFDVVQFVQSTWTSYYAKSLTFDFWTGTMAGTFFMIVEGYRLQMKKVWLYILFTFLIGYAFAFPLFLFFRHKKITPPLVS</sequence>
<reference evidence="2 3" key="1">
    <citation type="submission" date="2020-03" db="EMBL/GenBank/DDBJ databases">
        <authorList>
            <person name="Pitt A."/>
            <person name="Hahn M.W."/>
        </authorList>
    </citation>
    <scope>NUCLEOTIDE SEQUENCE [LARGE SCALE GENOMIC DNA]</scope>
    <source>
        <strain evidence="2 3">5A-MARBSE</strain>
    </source>
</reference>
<organism evidence="2 3">
    <name type="scientific">Aquirufa ecclesiirivi</name>
    <dbReference type="NCBI Taxonomy" id="2715124"/>
    <lineage>
        <taxon>Bacteria</taxon>
        <taxon>Pseudomonadati</taxon>
        <taxon>Bacteroidota</taxon>
        <taxon>Cytophagia</taxon>
        <taxon>Cytophagales</taxon>
        <taxon>Flectobacillaceae</taxon>
        <taxon>Aquirufa</taxon>
    </lineage>
</organism>